<sequence length="222" mass="24906">MAEYCMFELPRAAVRTTPLFTSLVIWHMCLMDAPVKPRIKGQGTWLFGVYQCQEDFYKKPTSVFNPFEQRDFMKFIQARAEEPDNMNVKDSTPVNIEDDQDSKESNNPDEMRAGVQSGKIYYARFTIIPNLYTALNIDPKNSLRARGAFNTSEKDQSDSNSGRSSGDGGAGALASGDGSRLDSERGRLSRERSSSPEVSTLATSYWSMPWASTVCRETYTNV</sequence>
<proteinExistence type="predicted"/>
<evidence type="ECO:0000313" key="1">
    <source>
        <dbReference type="EMBL" id="KAI8429543.1"/>
    </source>
</evidence>
<gene>
    <name evidence="1" type="ORF">MSG28_000174</name>
</gene>
<dbReference type="EMBL" id="CM046131">
    <property type="protein sequence ID" value="KAI8429543.1"/>
    <property type="molecule type" value="Genomic_DNA"/>
</dbReference>
<name>A0ACC0JZJ2_CHOFU</name>
<reference evidence="1 2" key="1">
    <citation type="journal article" date="2022" name="Genome Biol. Evol.">
        <title>The Spruce Budworm Genome: Reconstructing the Evolutionary History of Antifreeze Proteins.</title>
        <authorList>
            <person name="Beliveau C."/>
            <person name="Gagne P."/>
            <person name="Picq S."/>
            <person name="Vernygora O."/>
            <person name="Keeling C.I."/>
            <person name="Pinkney K."/>
            <person name="Doucet D."/>
            <person name="Wen F."/>
            <person name="Johnston J.S."/>
            <person name="Maaroufi H."/>
            <person name="Boyle B."/>
            <person name="Laroche J."/>
            <person name="Dewar K."/>
            <person name="Juretic N."/>
            <person name="Blackburn G."/>
            <person name="Nisole A."/>
            <person name="Brunet B."/>
            <person name="Brandao M."/>
            <person name="Lumley L."/>
            <person name="Duan J."/>
            <person name="Quan G."/>
            <person name="Lucarotti C.J."/>
            <person name="Roe A.D."/>
            <person name="Sperling F.A.H."/>
            <person name="Levesque R.C."/>
            <person name="Cusson M."/>
        </authorList>
    </citation>
    <scope>NUCLEOTIDE SEQUENCE [LARGE SCALE GENOMIC DNA]</scope>
    <source>
        <strain evidence="1">Glfc:IPQL:Cfum</strain>
    </source>
</reference>
<evidence type="ECO:0000313" key="2">
    <source>
        <dbReference type="Proteomes" id="UP001064048"/>
    </source>
</evidence>
<comment type="caution">
    <text evidence="1">The sequence shown here is derived from an EMBL/GenBank/DDBJ whole genome shotgun (WGS) entry which is preliminary data.</text>
</comment>
<protein>
    <submittedName>
        <fullName evidence="1">Uncharacterized protein</fullName>
    </submittedName>
</protein>
<keyword evidence="2" id="KW-1185">Reference proteome</keyword>
<organism evidence="1 2">
    <name type="scientific">Choristoneura fumiferana</name>
    <name type="common">Spruce budworm moth</name>
    <name type="synonym">Archips fumiferana</name>
    <dbReference type="NCBI Taxonomy" id="7141"/>
    <lineage>
        <taxon>Eukaryota</taxon>
        <taxon>Metazoa</taxon>
        <taxon>Ecdysozoa</taxon>
        <taxon>Arthropoda</taxon>
        <taxon>Hexapoda</taxon>
        <taxon>Insecta</taxon>
        <taxon>Pterygota</taxon>
        <taxon>Neoptera</taxon>
        <taxon>Endopterygota</taxon>
        <taxon>Lepidoptera</taxon>
        <taxon>Glossata</taxon>
        <taxon>Ditrysia</taxon>
        <taxon>Tortricoidea</taxon>
        <taxon>Tortricidae</taxon>
        <taxon>Tortricinae</taxon>
        <taxon>Choristoneura</taxon>
    </lineage>
</organism>
<accession>A0ACC0JZJ2</accession>
<dbReference type="Proteomes" id="UP001064048">
    <property type="component" value="Chromosome Z"/>
</dbReference>